<sequence>MNYLKGAPMMTMDFIRQIQTQSPQEQLSAFDMLHCLREHDRLEKSVLNKVEDLQSKFRGVNGKKMTKSEGDNLETKRPEYMAQLEELAKAKADILQVGCNRLEDSFNRNKATTKTTKVPKLRYSGAPHLVYMGANKWAELASCECNANGVSVTVDGVRFFNFMKGIEVQAIMDGTKNALKLEKKPCKGAEKHTYVEDPSREAERGEDQLKAGLGNSVHGKVGQGSTTAGSFTRSAATKSSAMDGTNETTGTVSG</sequence>
<dbReference type="AlphaFoldDB" id="A0A6A6YPG2"/>
<evidence type="ECO:0000313" key="4">
    <source>
        <dbReference type="RefSeq" id="XP_033576829.1"/>
    </source>
</evidence>
<dbReference type="EMBL" id="MU003700">
    <property type="protein sequence ID" value="KAF2809865.1"/>
    <property type="molecule type" value="Genomic_DNA"/>
</dbReference>
<name>A0A6A6YPG2_9PEZI</name>
<protein>
    <submittedName>
        <fullName evidence="2 4">Uncharacterized protein</fullName>
    </submittedName>
</protein>
<reference evidence="2 4" key="1">
    <citation type="journal article" date="2020" name="Stud. Mycol.">
        <title>101 Dothideomycetes genomes: a test case for predicting lifestyles and emergence of pathogens.</title>
        <authorList>
            <person name="Haridas S."/>
            <person name="Albert R."/>
            <person name="Binder M."/>
            <person name="Bloem J."/>
            <person name="Labutti K."/>
            <person name="Salamov A."/>
            <person name="Andreopoulos B."/>
            <person name="Baker S."/>
            <person name="Barry K."/>
            <person name="Bills G."/>
            <person name="Bluhm B."/>
            <person name="Cannon C."/>
            <person name="Castanera R."/>
            <person name="Culley D."/>
            <person name="Daum C."/>
            <person name="Ezra D."/>
            <person name="Gonzalez J."/>
            <person name="Henrissat B."/>
            <person name="Kuo A."/>
            <person name="Liang C."/>
            <person name="Lipzen A."/>
            <person name="Lutzoni F."/>
            <person name="Magnuson J."/>
            <person name="Mondo S."/>
            <person name="Nolan M."/>
            <person name="Ohm R."/>
            <person name="Pangilinan J."/>
            <person name="Park H.-J."/>
            <person name="Ramirez L."/>
            <person name="Alfaro M."/>
            <person name="Sun H."/>
            <person name="Tritt A."/>
            <person name="Yoshinaga Y."/>
            <person name="Zwiers L.-H."/>
            <person name="Turgeon B."/>
            <person name="Goodwin S."/>
            <person name="Spatafora J."/>
            <person name="Crous P."/>
            <person name="Grigoriev I."/>
        </authorList>
    </citation>
    <scope>NUCLEOTIDE SEQUENCE</scope>
    <source>
        <strain evidence="2 4">CBS 304.34</strain>
    </source>
</reference>
<reference evidence="4" key="2">
    <citation type="submission" date="2020-04" db="EMBL/GenBank/DDBJ databases">
        <authorList>
            <consortium name="NCBI Genome Project"/>
        </authorList>
    </citation>
    <scope>NUCLEOTIDE SEQUENCE</scope>
    <source>
        <strain evidence="4">CBS 304.34</strain>
    </source>
</reference>
<accession>A0A6A6YPG2</accession>
<dbReference type="RefSeq" id="XP_033576829.1">
    <property type="nucleotide sequence ID" value="XM_033725471.1"/>
</dbReference>
<evidence type="ECO:0000256" key="1">
    <source>
        <dbReference type="SAM" id="MobiDB-lite"/>
    </source>
</evidence>
<feature type="compositionally biased region" description="Polar residues" evidence="1">
    <location>
        <begin position="223"/>
        <end position="254"/>
    </location>
</feature>
<dbReference type="GeneID" id="54466364"/>
<feature type="compositionally biased region" description="Basic and acidic residues" evidence="1">
    <location>
        <begin position="190"/>
        <end position="209"/>
    </location>
</feature>
<organism evidence="2">
    <name type="scientific">Mytilinidion resinicola</name>
    <dbReference type="NCBI Taxonomy" id="574789"/>
    <lineage>
        <taxon>Eukaryota</taxon>
        <taxon>Fungi</taxon>
        <taxon>Dikarya</taxon>
        <taxon>Ascomycota</taxon>
        <taxon>Pezizomycotina</taxon>
        <taxon>Dothideomycetes</taxon>
        <taxon>Pleosporomycetidae</taxon>
        <taxon>Mytilinidiales</taxon>
        <taxon>Mytilinidiaceae</taxon>
        <taxon>Mytilinidion</taxon>
    </lineage>
</organism>
<feature type="region of interest" description="Disordered" evidence="1">
    <location>
        <begin position="190"/>
        <end position="254"/>
    </location>
</feature>
<gene>
    <name evidence="2 4" type="ORF">BDZ99DRAFT_519963</name>
</gene>
<evidence type="ECO:0000313" key="3">
    <source>
        <dbReference type="Proteomes" id="UP000504636"/>
    </source>
</evidence>
<reference evidence="4" key="3">
    <citation type="submission" date="2025-04" db="UniProtKB">
        <authorList>
            <consortium name="RefSeq"/>
        </authorList>
    </citation>
    <scope>IDENTIFICATION</scope>
    <source>
        <strain evidence="4">CBS 304.34</strain>
    </source>
</reference>
<dbReference type="Proteomes" id="UP000504636">
    <property type="component" value="Unplaced"/>
</dbReference>
<proteinExistence type="predicted"/>
<evidence type="ECO:0000313" key="2">
    <source>
        <dbReference type="EMBL" id="KAF2809865.1"/>
    </source>
</evidence>
<keyword evidence="3" id="KW-1185">Reference proteome</keyword>